<keyword evidence="4" id="KW-1185">Reference proteome</keyword>
<sequence length="52" mass="5815">MESSHGNMEGTGEGPTFCISCCRIPRNTHHCGRLWDYSQEHRVSRAAPPAED</sequence>
<organism evidence="2 4">
    <name type="scientific">Prunus armeniaca</name>
    <name type="common">Apricot</name>
    <name type="synonym">Armeniaca vulgaris</name>
    <dbReference type="NCBI Taxonomy" id="36596"/>
    <lineage>
        <taxon>Eukaryota</taxon>
        <taxon>Viridiplantae</taxon>
        <taxon>Streptophyta</taxon>
        <taxon>Embryophyta</taxon>
        <taxon>Tracheophyta</taxon>
        <taxon>Spermatophyta</taxon>
        <taxon>Magnoliopsida</taxon>
        <taxon>eudicotyledons</taxon>
        <taxon>Gunneridae</taxon>
        <taxon>Pentapetalae</taxon>
        <taxon>rosids</taxon>
        <taxon>fabids</taxon>
        <taxon>Rosales</taxon>
        <taxon>Rosaceae</taxon>
        <taxon>Amygdaloideae</taxon>
        <taxon>Amygdaleae</taxon>
        <taxon>Prunus</taxon>
    </lineage>
</organism>
<dbReference type="EMBL" id="CAEKKB010000001">
    <property type="protein sequence ID" value="CAB4297836.1"/>
    <property type="molecule type" value="Genomic_DNA"/>
</dbReference>
<gene>
    <name evidence="1" type="ORF">CURHAP_LOCUS9996</name>
    <name evidence="2" type="ORF">ORAREDHAP_LOCUS9872</name>
</gene>
<dbReference type="EMBL" id="CAEKDK010000001">
    <property type="protein sequence ID" value="CAB4267345.1"/>
    <property type="molecule type" value="Genomic_DNA"/>
</dbReference>
<accession>A0A6J5W8G7</accession>
<dbReference type="AlphaFoldDB" id="A0A6J5W8G7"/>
<dbReference type="Proteomes" id="UP000507222">
    <property type="component" value="Unassembled WGS sequence"/>
</dbReference>
<evidence type="ECO:0000313" key="3">
    <source>
        <dbReference type="Proteomes" id="UP000507222"/>
    </source>
</evidence>
<evidence type="ECO:0000313" key="4">
    <source>
        <dbReference type="Proteomes" id="UP000507245"/>
    </source>
</evidence>
<protein>
    <submittedName>
        <fullName evidence="2">Uncharacterized protein</fullName>
    </submittedName>
</protein>
<name>A0A6J5W8G7_PRUAR</name>
<reference evidence="4" key="1">
    <citation type="journal article" date="2020" name="Genome Biol.">
        <title>Gamete binning: chromosome-level and haplotype-resolved genome assembly enabled by high-throughput single-cell sequencing of gamete genomes.</title>
        <authorList>
            <person name="Campoy J.A."/>
            <person name="Sun H."/>
            <person name="Goel M."/>
            <person name="Jiao W.-B."/>
            <person name="Folz-Donahue K."/>
            <person name="Wang N."/>
            <person name="Rubio M."/>
            <person name="Liu C."/>
            <person name="Kukat C."/>
            <person name="Ruiz D."/>
            <person name="Huettel B."/>
            <person name="Schneeberger K."/>
        </authorList>
    </citation>
    <scope>NUCLEOTIDE SEQUENCE [LARGE SCALE GENOMIC DNA]</scope>
    <source>
        <strain evidence="4">cv. Rojo Pasion</strain>
    </source>
</reference>
<evidence type="ECO:0000313" key="1">
    <source>
        <dbReference type="EMBL" id="CAB4267345.1"/>
    </source>
</evidence>
<proteinExistence type="predicted"/>
<evidence type="ECO:0000313" key="2">
    <source>
        <dbReference type="EMBL" id="CAB4297836.1"/>
    </source>
</evidence>
<reference evidence="2 3" key="2">
    <citation type="submission" date="2020-05" db="EMBL/GenBank/DDBJ databases">
        <authorList>
            <person name="Campoy J."/>
            <person name="Schneeberger K."/>
            <person name="Spophaly S."/>
        </authorList>
    </citation>
    <scope>NUCLEOTIDE SEQUENCE [LARGE SCALE GENOMIC DNA]</scope>
    <source>
        <strain evidence="2">PruArmRojPasFocal</strain>
    </source>
</reference>
<dbReference type="Proteomes" id="UP000507245">
    <property type="component" value="Unassembled WGS sequence"/>
</dbReference>